<keyword evidence="1" id="KW-0479">Metal-binding</keyword>
<name>A0A078A7V6_STYLE</name>
<feature type="compositionally biased region" description="Basic residues" evidence="5">
    <location>
        <begin position="188"/>
        <end position="200"/>
    </location>
</feature>
<sequence>MDYQKFKNEKKTKDFAQGDSNFMSTNGALVTHAIWKEAIKSGTAGGSEEQQRKEQIQKIVAREVQNIYEIAKQGGNSGSVLDTQLQQIAGCRKCGLLGHLTNQCMNVLKDKNGNEVKLVDTKNMLGGVNGRSDEMRNIEKEVEKNDKMLKKLEKAIDKKKEKKKLKKKIKKLKDKEKIKKLKEDLGLKKKKKKSKKRHHSSSSSGSDDSDSSSSD</sequence>
<evidence type="ECO:0000313" key="8">
    <source>
        <dbReference type="Proteomes" id="UP000039865"/>
    </source>
</evidence>
<evidence type="ECO:0000256" key="3">
    <source>
        <dbReference type="ARBA" id="ARBA00022833"/>
    </source>
</evidence>
<dbReference type="GO" id="GO:0008270">
    <property type="term" value="F:zinc ion binding"/>
    <property type="evidence" value="ECO:0007669"/>
    <property type="project" value="UniProtKB-KW"/>
</dbReference>
<keyword evidence="2 4" id="KW-0863">Zinc-finger</keyword>
<organism evidence="7 8">
    <name type="scientific">Stylonychia lemnae</name>
    <name type="common">Ciliate</name>
    <dbReference type="NCBI Taxonomy" id="5949"/>
    <lineage>
        <taxon>Eukaryota</taxon>
        <taxon>Sar</taxon>
        <taxon>Alveolata</taxon>
        <taxon>Ciliophora</taxon>
        <taxon>Intramacronucleata</taxon>
        <taxon>Spirotrichea</taxon>
        <taxon>Stichotrichia</taxon>
        <taxon>Sporadotrichida</taxon>
        <taxon>Oxytrichidae</taxon>
        <taxon>Stylonychinae</taxon>
        <taxon>Stylonychia</taxon>
    </lineage>
</organism>
<dbReference type="AlphaFoldDB" id="A0A078A7V6"/>
<dbReference type="GO" id="GO:0003676">
    <property type="term" value="F:nucleic acid binding"/>
    <property type="evidence" value="ECO:0007669"/>
    <property type="project" value="InterPro"/>
</dbReference>
<dbReference type="PANTHER" id="PTHR31437:SF1">
    <property type="entry name" value="PROTEIN SREK1IP1"/>
    <property type="match status" value="1"/>
</dbReference>
<dbReference type="PANTHER" id="PTHR31437">
    <property type="entry name" value="SREK1IP1 FAMILY MEMBER"/>
    <property type="match status" value="1"/>
</dbReference>
<gene>
    <name evidence="7" type="primary">Contig4515.g4823</name>
    <name evidence="7" type="ORF">STYLEM_6895</name>
</gene>
<feature type="domain" description="CCHC-type" evidence="6">
    <location>
        <begin position="91"/>
        <end position="104"/>
    </location>
</feature>
<dbReference type="EMBL" id="CCKQ01006610">
    <property type="protein sequence ID" value="CDW77926.1"/>
    <property type="molecule type" value="Genomic_DNA"/>
</dbReference>
<accession>A0A078A7V6</accession>
<evidence type="ECO:0000259" key="6">
    <source>
        <dbReference type="PROSITE" id="PS50158"/>
    </source>
</evidence>
<reference evidence="7 8" key="1">
    <citation type="submission" date="2014-06" db="EMBL/GenBank/DDBJ databases">
        <authorList>
            <person name="Swart Estienne"/>
        </authorList>
    </citation>
    <scope>NUCLEOTIDE SEQUENCE [LARGE SCALE GENOMIC DNA]</scope>
    <source>
        <strain evidence="7 8">130c</strain>
    </source>
</reference>
<dbReference type="InParanoid" id="A0A078A7V6"/>
<evidence type="ECO:0000256" key="4">
    <source>
        <dbReference type="PROSITE-ProRule" id="PRU00047"/>
    </source>
</evidence>
<feature type="compositionally biased region" description="Low complexity" evidence="5">
    <location>
        <begin position="201"/>
        <end position="215"/>
    </location>
</feature>
<evidence type="ECO:0000256" key="1">
    <source>
        <dbReference type="ARBA" id="ARBA00022723"/>
    </source>
</evidence>
<evidence type="ECO:0000313" key="7">
    <source>
        <dbReference type="EMBL" id="CDW77926.1"/>
    </source>
</evidence>
<keyword evidence="3" id="KW-0862">Zinc</keyword>
<evidence type="ECO:0000256" key="2">
    <source>
        <dbReference type="ARBA" id="ARBA00022771"/>
    </source>
</evidence>
<dbReference type="PROSITE" id="PS50158">
    <property type="entry name" value="ZF_CCHC"/>
    <property type="match status" value="1"/>
</dbReference>
<dbReference type="OMA" id="STHAVWQ"/>
<evidence type="ECO:0000256" key="5">
    <source>
        <dbReference type="SAM" id="MobiDB-lite"/>
    </source>
</evidence>
<dbReference type="InterPro" id="IPR001878">
    <property type="entry name" value="Znf_CCHC"/>
</dbReference>
<keyword evidence="8" id="KW-1185">Reference proteome</keyword>
<dbReference type="Proteomes" id="UP000039865">
    <property type="component" value="Unassembled WGS sequence"/>
</dbReference>
<proteinExistence type="predicted"/>
<feature type="region of interest" description="Disordered" evidence="5">
    <location>
        <begin position="180"/>
        <end position="215"/>
    </location>
</feature>
<protein>
    <submittedName>
        <fullName evidence="7">Cax-interacting protein</fullName>
    </submittedName>
</protein>